<dbReference type="InterPro" id="IPR002331">
    <property type="entry name" value="Lipase_panc"/>
</dbReference>
<evidence type="ECO:0000256" key="7">
    <source>
        <dbReference type="RuleBase" id="RU004262"/>
    </source>
</evidence>
<dbReference type="Pfam" id="PF00151">
    <property type="entry name" value="Lipase"/>
    <property type="match status" value="1"/>
</dbReference>
<feature type="active site" description="Charge relay system" evidence="5">
    <location>
        <position position="203"/>
    </location>
</feature>
<dbReference type="ESTHER" id="mizye-a0a210qf86">
    <property type="family name" value="Pancreatic_lipase"/>
</dbReference>
<evidence type="ECO:0000313" key="10">
    <source>
        <dbReference type="EMBL" id="OWF47404.1"/>
    </source>
</evidence>
<dbReference type="AlphaFoldDB" id="A0A210QF86"/>
<keyword evidence="6" id="KW-0106">Calcium</keyword>
<gene>
    <name evidence="10" type="ORF">KP79_PYT08186</name>
</gene>
<evidence type="ECO:0000256" key="1">
    <source>
        <dbReference type="ARBA" id="ARBA00004613"/>
    </source>
</evidence>
<dbReference type="InterPro" id="IPR016272">
    <property type="entry name" value="Lipase_LIPH"/>
</dbReference>
<dbReference type="GO" id="GO:0046872">
    <property type="term" value="F:metal ion binding"/>
    <property type="evidence" value="ECO:0007669"/>
    <property type="project" value="UniProtKB-KW"/>
</dbReference>
<dbReference type="CDD" id="cd00707">
    <property type="entry name" value="Pancreat_lipase_like"/>
    <property type="match status" value="1"/>
</dbReference>
<dbReference type="InterPro" id="IPR013818">
    <property type="entry name" value="Lipase"/>
</dbReference>
<comment type="similarity">
    <text evidence="2 7">Belongs to the AB hydrolase superfamily. Lipase family.</text>
</comment>
<keyword evidence="11" id="KW-1185">Reference proteome</keyword>
<dbReference type="SUPFAM" id="SSF49723">
    <property type="entry name" value="Lipase/lipooxygenase domain (PLAT/LH2 domain)"/>
    <property type="match status" value="1"/>
</dbReference>
<dbReference type="EMBL" id="NEDP02003918">
    <property type="protein sequence ID" value="OWF47404.1"/>
    <property type="molecule type" value="Genomic_DNA"/>
</dbReference>
<dbReference type="OrthoDB" id="199913at2759"/>
<dbReference type="Gene3D" id="2.60.60.20">
    <property type="entry name" value="PLAT/LH2 domain"/>
    <property type="match status" value="1"/>
</dbReference>
<dbReference type="Proteomes" id="UP000242188">
    <property type="component" value="Unassembled WGS sequence"/>
</dbReference>
<keyword evidence="3" id="KW-0964">Secreted</keyword>
<comment type="subcellular location">
    <subcellularLocation>
        <location evidence="1">Secreted</location>
    </subcellularLocation>
</comment>
<dbReference type="InterPro" id="IPR036392">
    <property type="entry name" value="PLAT/LH2_dom_sf"/>
</dbReference>
<evidence type="ECO:0000259" key="9">
    <source>
        <dbReference type="Pfam" id="PF00151"/>
    </source>
</evidence>
<evidence type="ECO:0000256" key="8">
    <source>
        <dbReference type="SAM" id="SignalP"/>
    </source>
</evidence>
<evidence type="ECO:0000256" key="4">
    <source>
        <dbReference type="ARBA" id="ARBA00023157"/>
    </source>
</evidence>
<keyword evidence="4" id="KW-1015">Disulfide bond</keyword>
<evidence type="ECO:0000313" key="11">
    <source>
        <dbReference type="Proteomes" id="UP000242188"/>
    </source>
</evidence>
<feature type="signal peptide" evidence="8">
    <location>
        <begin position="1"/>
        <end position="17"/>
    </location>
</feature>
<feature type="chain" id="PRO_5012080874" evidence="8">
    <location>
        <begin position="18"/>
        <end position="485"/>
    </location>
</feature>
<feature type="active site" description="Charge relay system" evidence="5">
    <location>
        <position position="295"/>
    </location>
</feature>
<dbReference type="InterPro" id="IPR033906">
    <property type="entry name" value="Lipase_N"/>
</dbReference>
<dbReference type="SUPFAM" id="SSF53474">
    <property type="entry name" value="alpha/beta-Hydrolases"/>
    <property type="match status" value="1"/>
</dbReference>
<dbReference type="InterPro" id="IPR029058">
    <property type="entry name" value="AB_hydrolase_fold"/>
</dbReference>
<name>A0A210QF86_MIZYE</name>
<sequence>MKPAVVFLFFFLTACYGFILDSVTNRKVCYGELGCFTTDAPFNGLQRPITVVPASPDVIKTQFLLYTRDSPTTADEQVLLYSDASTILSSMYSGSRPTAFIVHGFTHHGHRQWILNMKQALLKKRNINLIVVDWGHGAGIPYAQATANTRVVGAETGMLINQLISVTNTSAADVHVIGHSLGAHIAGYAGDRVQHLGRITGLDPADPYFQGGDPIIRLDATDADFVDVIHTDASSILELGMGSIQQMGHVDFYPNGGKDQPGCDAGLLGKVSHTVWNAVSQLDLYAGEATVACSHERSYELFTESISSSCPFKAYPCTSAAEFDLGHCLRCHGDECSEMGYNSINFAARGSLYLQTQANAPFCNYHYQLNVTGKNNMDGVVTAVLQGQNGNSSPIKLMTDNEVHTQGHTISKFIKIKEDIGEIVAVAMQYDKTSSVLTGWAYPEDWLLMGVSLMDGSTQQLSSFCGYGKTVTNHKAISMGLSGTC</sequence>
<accession>A0A210QF86</accession>
<evidence type="ECO:0000256" key="2">
    <source>
        <dbReference type="ARBA" id="ARBA00010701"/>
    </source>
</evidence>
<dbReference type="GO" id="GO:0004806">
    <property type="term" value="F:triacylglycerol lipase activity"/>
    <property type="evidence" value="ECO:0007669"/>
    <property type="project" value="InterPro"/>
</dbReference>
<organism evidence="10 11">
    <name type="scientific">Mizuhopecten yessoensis</name>
    <name type="common">Japanese scallop</name>
    <name type="synonym">Patinopecten yessoensis</name>
    <dbReference type="NCBI Taxonomy" id="6573"/>
    <lineage>
        <taxon>Eukaryota</taxon>
        <taxon>Metazoa</taxon>
        <taxon>Spiralia</taxon>
        <taxon>Lophotrochozoa</taxon>
        <taxon>Mollusca</taxon>
        <taxon>Bivalvia</taxon>
        <taxon>Autobranchia</taxon>
        <taxon>Pteriomorphia</taxon>
        <taxon>Pectinida</taxon>
        <taxon>Pectinoidea</taxon>
        <taxon>Pectinidae</taxon>
        <taxon>Mizuhopecten</taxon>
    </lineage>
</organism>
<evidence type="ECO:0000256" key="5">
    <source>
        <dbReference type="PIRSR" id="PIRSR000865-1"/>
    </source>
</evidence>
<evidence type="ECO:0000256" key="6">
    <source>
        <dbReference type="PIRSR" id="PIRSR000865-2"/>
    </source>
</evidence>
<evidence type="ECO:0000256" key="3">
    <source>
        <dbReference type="ARBA" id="ARBA00022525"/>
    </source>
</evidence>
<dbReference type="PIRSF" id="PIRSF000865">
    <property type="entry name" value="Lipoprotein_lipase_LIPH"/>
    <property type="match status" value="1"/>
</dbReference>
<feature type="active site" description="Nucleophile" evidence="5">
    <location>
        <position position="180"/>
    </location>
</feature>
<feature type="binding site" evidence="6">
    <location>
        <position position="222"/>
    </location>
    <ligand>
        <name>Ca(2+)</name>
        <dbReference type="ChEBI" id="CHEBI:29108"/>
    </ligand>
</feature>
<dbReference type="GO" id="GO:0005615">
    <property type="term" value="C:extracellular space"/>
    <property type="evidence" value="ECO:0007669"/>
    <property type="project" value="TreeGrafter"/>
</dbReference>
<feature type="domain" description="Lipase" evidence="9">
    <location>
        <begin position="27"/>
        <end position="362"/>
    </location>
</feature>
<dbReference type="SMR" id="A0A210QF86"/>
<dbReference type="FunFam" id="3.40.50.1820:FF:000033">
    <property type="entry name" value="Pancreatic triacylglycerol lipase"/>
    <property type="match status" value="1"/>
</dbReference>
<proteinExistence type="inferred from homology"/>
<dbReference type="PRINTS" id="PR00821">
    <property type="entry name" value="TAGLIPASE"/>
</dbReference>
<dbReference type="PANTHER" id="PTHR11610">
    <property type="entry name" value="LIPASE"/>
    <property type="match status" value="1"/>
</dbReference>
<dbReference type="PRINTS" id="PR00823">
    <property type="entry name" value="PANCLIPASE"/>
</dbReference>
<dbReference type="InterPro" id="IPR000734">
    <property type="entry name" value="TAG_lipase"/>
</dbReference>
<feature type="binding site" evidence="6">
    <location>
        <position position="219"/>
    </location>
    <ligand>
        <name>Ca(2+)</name>
        <dbReference type="ChEBI" id="CHEBI:29108"/>
    </ligand>
</feature>
<protein>
    <submittedName>
        <fullName evidence="10">Pancreatic lipase-related protein 2</fullName>
    </submittedName>
</protein>
<dbReference type="GO" id="GO:0016042">
    <property type="term" value="P:lipid catabolic process"/>
    <property type="evidence" value="ECO:0007669"/>
    <property type="project" value="TreeGrafter"/>
</dbReference>
<dbReference type="PANTHER" id="PTHR11610:SF181">
    <property type="entry name" value="INACTIVE PANCREATIC LIPASE-RELATED PROTEIN 1-LIKE"/>
    <property type="match status" value="1"/>
</dbReference>
<comment type="caution">
    <text evidence="10">The sequence shown here is derived from an EMBL/GenBank/DDBJ whole genome shotgun (WGS) entry which is preliminary data.</text>
</comment>
<reference evidence="10 11" key="1">
    <citation type="journal article" date="2017" name="Nat. Ecol. Evol.">
        <title>Scallop genome provides insights into evolution of bilaterian karyotype and development.</title>
        <authorList>
            <person name="Wang S."/>
            <person name="Zhang J."/>
            <person name="Jiao W."/>
            <person name="Li J."/>
            <person name="Xun X."/>
            <person name="Sun Y."/>
            <person name="Guo X."/>
            <person name="Huan P."/>
            <person name="Dong B."/>
            <person name="Zhang L."/>
            <person name="Hu X."/>
            <person name="Sun X."/>
            <person name="Wang J."/>
            <person name="Zhao C."/>
            <person name="Wang Y."/>
            <person name="Wang D."/>
            <person name="Huang X."/>
            <person name="Wang R."/>
            <person name="Lv J."/>
            <person name="Li Y."/>
            <person name="Zhang Z."/>
            <person name="Liu B."/>
            <person name="Lu W."/>
            <person name="Hui Y."/>
            <person name="Liang J."/>
            <person name="Zhou Z."/>
            <person name="Hou R."/>
            <person name="Li X."/>
            <person name="Liu Y."/>
            <person name="Li H."/>
            <person name="Ning X."/>
            <person name="Lin Y."/>
            <person name="Zhao L."/>
            <person name="Xing Q."/>
            <person name="Dou J."/>
            <person name="Li Y."/>
            <person name="Mao J."/>
            <person name="Guo H."/>
            <person name="Dou H."/>
            <person name="Li T."/>
            <person name="Mu C."/>
            <person name="Jiang W."/>
            <person name="Fu Q."/>
            <person name="Fu X."/>
            <person name="Miao Y."/>
            <person name="Liu J."/>
            <person name="Yu Q."/>
            <person name="Li R."/>
            <person name="Liao H."/>
            <person name="Li X."/>
            <person name="Kong Y."/>
            <person name="Jiang Z."/>
            <person name="Chourrout D."/>
            <person name="Li R."/>
            <person name="Bao Z."/>
        </authorList>
    </citation>
    <scope>NUCLEOTIDE SEQUENCE [LARGE SCALE GENOMIC DNA]</scope>
    <source>
        <strain evidence="10 11">PY_sf001</strain>
    </source>
</reference>
<keyword evidence="6" id="KW-0479">Metal-binding</keyword>
<dbReference type="PROSITE" id="PS51257">
    <property type="entry name" value="PROKAR_LIPOPROTEIN"/>
    <property type="match status" value="1"/>
</dbReference>
<feature type="binding site" evidence="6">
    <location>
        <position position="217"/>
    </location>
    <ligand>
        <name>Ca(2+)</name>
        <dbReference type="ChEBI" id="CHEBI:29108"/>
    </ligand>
</feature>
<keyword evidence="8" id="KW-0732">Signal</keyword>
<dbReference type="Gene3D" id="3.40.50.1820">
    <property type="entry name" value="alpha/beta hydrolase"/>
    <property type="match status" value="1"/>
</dbReference>